<name>A0ABW2P1E0_9ACTN</name>
<evidence type="ECO:0000256" key="1">
    <source>
        <dbReference type="ARBA" id="ARBA00000085"/>
    </source>
</evidence>
<comment type="catalytic activity">
    <reaction evidence="1">
        <text>ATP + protein L-histidine = ADP + protein N-phospho-L-histidine.</text>
        <dbReference type="EC" id="2.7.13.3"/>
    </reaction>
</comment>
<proteinExistence type="predicted"/>
<evidence type="ECO:0000256" key="6">
    <source>
        <dbReference type="ARBA" id="ARBA00022777"/>
    </source>
</evidence>
<dbReference type="Pfam" id="PF08376">
    <property type="entry name" value="NIT"/>
    <property type="match status" value="1"/>
</dbReference>
<accession>A0ABW2P1E0</accession>
<keyword evidence="7" id="KW-0472">Membrane</keyword>
<feature type="compositionally biased region" description="Basic and acidic residues" evidence="8">
    <location>
        <begin position="688"/>
        <end position="698"/>
    </location>
</feature>
<keyword evidence="7" id="KW-1133">Transmembrane helix</keyword>
<dbReference type="PROSITE" id="PS50109">
    <property type="entry name" value="HIS_KIN"/>
    <property type="match status" value="1"/>
</dbReference>
<feature type="region of interest" description="Disordered" evidence="8">
    <location>
        <begin position="634"/>
        <end position="792"/>
    </location>
</feature>
<feature type="domain" description="Histidine kinase" evidence="9">
    <location>
        <begin position="519"/>
        <end position="624"/>
    </location>
</feature>
<dbReference type="SMART" id="SM00387">
    <property type="entry name" value="HATPase_c"/>
    <property type="match status" value="1"/>
</dbReference>
<dbReference type="InterPro" id="IPR013587">
    <property type="entry name" value="Nitrate/nitrite_sensing"/>
</dbReference>
<dbReference type="PANTHER" id="PTHR45436:SF5">
    <property type="entry name" value="SENSOR HISTIDINE KINASE TRCS"/>
    <property type="match status" value="1"/>
</dbReference>
<dbReference type="Proteomes" id="UP001596496">
    <property type="component" value="Unassembled WGS sequence"/>
</dbReference>
<evidence type="ECO:0000256" key="5">
    <source>
        <dbReference type="ARBA" id="ARBA00022692"/>
    </source>
</evidence>
<dbReference type="EMBL" id="JBHTCG010000006">
    <property type="protein sequence ID" value="MFC7382743.1"/>
    <property type="molecule type" value="Genomic_DNA"/>
</dbReference>
<evidence type="ECO:0000256" key="4">
    <source>
        <dbReference type="ARBA" id="ARBA00022679"/>
    </source>
</evidence>
<feature type="domain" description="NIT" evidence="10">
    <location>
        <begin position="49"/>
        <end position="302"/>
    </location>
</feature>
<dbReference type="InterPro" id="IPR010910">
    <property type="entry name" value="Nitrate/nitrite_sensing_bac"/>
</dbReference>
<keyword evidence="6" id="KW-0418">Kinase</keyword>
<dbReference type="InterPro" id="IPR005467">
    <property type="entry name" value="His_kinase_dom"/>
</dbReference>
<evidence type="ECO:0000256" key="3">
    <source>
        <dbReference type="ARBA" id="ARBA00022553"/>
    </source>
</evidence>
<keyword evidence="3" id="KW-0597">Phosphoprotein</keyword>
<keyword evidence="5" id="KW-0812">Transmembrane</keyword>
<dbReference type="SUPFAM" id="SSF55874">
    <property type="entry name" value="ATPase domain of HSP90 chaperone/DNA topoisomerase II/histidine kinase"/>
    <property type="match status" value="1"/>
</dbReference>
<dbReference type="InterPro" id="IPR050428">
    <property type="entry name" value="TCS_sensor_his_kinase"/>
</dbReference>
<keyword evidence="12" id="KW-1185">Reference proteome</keyword>
<dbReference type="InterPro" id="IPR003594">
    <property type="entry name" value="HATPase_dom"/>
</dbReference>
<evidence type="ECO:0000256" key="7">
    <source>
        <dbReference type="ARBA" id="ARBA00022989"/>
    </source>
</evidence>
<keyword evidence="4" id="KW-0808">Transferase</keyword>
<protein>
    <recommendedName>
        <fullName evidence="2">histidine kinase</fullName>
        <ecNumber evidence="2">2.7.13.3</ecNumber>
    </recommendedName>
</protein>
<evidence type="ECO:0000259" key="10">
    <source>
        <dbReference type="PROSITE" id="PS50906"/>
    </source>
</evidence>
<dbReference type="PANTHER" id="PTHR45436">
    <property type="entry name" value="SENSOR HISTIDINE KINASE YKOH"/>
    <property type="match status" value="1"/>
</dbReference>
<evidence type="ECO:0000256" key="8">
    <source>
        <dbReference type="SAM" id="MobiDB-lite"/>
    </source>
</evidence>
<dbReference type="Pfam" id="PF02518">
    <property type="entry name" value="HATPase_c"/>
    <property type="match status" value="1"/>
</dbReference>
<evidence type="ECO:0000259" key="9">
    <source>
        <dbReference type="PROSITE" id="PS50109"/>
    </source>
</evidence>
<dbReference type="RefSeq" id="WP_380826054.1">
    <property type="nucleotide sequence ID" value="NZ_JBHTCG010000006.1"/>
</dbReference>
<dbReference type="Gene3D" id="3.30.565.10">
    <property type="entry name" value="Histidine kinase-like ATPase, C-terminal domain"/>
    <property type="match status" value="1"/>
</dbReference>
<gene>
    <name evidence="11" type="ORF">ACFQSB_11050</name>
</gene>
<dbReference type="EC" id="2.7.13.3" evidence="2"/>
<sequence>MRFHNPRVRAKVTALLISLVALWSFAAWVTFREGLNLLWVNTLDTNVSQPAERLITELQRERLLTTVALGEDDLRDRPSGTLTTQRARTLAAGETFHRLIGDASVRRAASDVVLRRIAAADQSLQRLVPLRKRIDAGQIDRHAAGDAFTQVVESVYNIYDALAGLDDQDFAKDTRTLVAMARARELISQEDAFVAGALAAGGLTPAEAVTFSQMVGARRYTLAGASSELPTVEHAAFQRLENSEIFKRFRSTEDQLIREGMGGGPPPVGAETWRSSAESILSQLDRLIQDSGDALVERATPLAVGVIVRLVLMGGLGLLAVIASIMLSITTARALVRRLEELRAAALELASQRLPSVVERLGRGDDVDVKAEAPPLAVGNDAIGQVGQALNIVQETAIAVAVEQAELRRGYRGILLSLARRTQSLVHRQLTILDAMEKRETEPGELADLFRVDHLATRMRRNAENLIVLSGASPGRAWRRSVPMVDVVRGALAEVEDYTQVTLMPMGEAQLAGRAIGDVIHLLAELIENAVSFSPPYASVQVSGQEVAKGYVVEIEDRGLGMPPDELAAANERIADPPEFKLSGTPRLGLYVVSRLASRHKIRVTLKSSPYGGTTVVVLIPRELIESDSDIEPDIEPAIEPDAAPAGVPLNGVPEPRQGGHSPTGEVPVHAADDPEDSRPPLLTVAPRWDDPPVHELPDLPAPPPPERPAYTPSGLPRRVAQAHLAPELREQPPPPVPAAAEEDDELSPEDLRRLMGSFQSGTERGRSDAARLPRRLDATPTREDEPPTASP</sequence>
<feature type="compositionally biased region" description="Basic and acidic residues" evidence="8">
    <location>
        <begin position="764"/>
        <end position="786"/>
    </location>
</feature>
<evidence type="ECO:0000313" key="11">
    <source>
        <dbReference type="EMBL" id="MFC7382743.1"/>
    </source>
</evidence>
<comment type="caution">
    <text evidence="11">The sequence shown here is derived from an EMBL/GenBank/DDBJ whole genome shotgun (WGS) entry which is preliminary data.</text>
</comment>
<reference evidence="12" key="1">
    <citation type="journal article" date="2019" name="Int. J. Syst. Evol. Microbiol.">
        <title>The Global Catalogue of Microorganisms (GCM) 10K type strain sequencing project: providing services to taxonomists for standard genome sequencing and annotation.</title>
        <authorList>
            <consortium name="The Broad Institute Genomics Platform"/>
            <consortium name="The Broad Institute Genome Sequencing Center for Infectious Disease"/>
            <person name="Wu L."/>
            <person name="Ma J."/>
        </authorList>
    </citation>
    <scope>NUCLEOTIDE SEQUENCE [LARGE SCALE GENOMIC DNA]</scope>
    <source>
        <strain evidence="12">CECT 7649</strain>
    </source>
</reference>
<dbReference type="InterPro" id="IPR036890">
    <property type="entry name" value="HATPase_C_sf"/>
</dbReference>
<evidence type="ECO:0000313" key="12">
    <source>
        <dbReference type="Proteomes" id="UP001596496"/>
    </source>
</evidence>
<evidence type="ECO:0000256" key="2">
    <source>
        <dbReference type="ARBA" id="ARBA00012438"/>
    </source>
</evidence>
<dbReference type="PROSITE" id="PS50906">
    <property type="entry name" value="NIT"/>
    <property type="match status" value="1"/>
</dbReference>
<organism evidence="11 12">
    <name type="scientific">Sphaerisporangium rhizosphaerae</name>
    <dbReference type="NCBI Taxonomy" id="2269375"/>
    <lineage>
        <taxon>Bacteria</taxon>
        <taxon>Bacillati</taxon>
        <taxon>Actinomycetota</taxon>
        <taxon>Actinomycetes</taxon>
        <taxon>Streptosporangiales</taxon>
        <taxon>Streptosporangiaceae</taxon>
        <taxon>Sphaerisporangium</taxon>
    </lineage>
</organism>